<keyword evidence="3" id="KW-0414">Isoprene biosynthesis</keyword>
<dbReference type="InterPro" id="IPR007506">
    <property type="entry name" value="PMDh-L-like_dom"/>
</dbReference>
<feature type="non-terminal residue" evidence="12">
    <location>
        <position position="1"/>
    </location>
</feature>
<dbReference type="GO" id="GO:0008299">
    <property type="term" value="P:isoprenoid biosynthetic process"/>
    <property type="evidence" value="ECO:0007669"/>
    <property type="project" value="UniProtKB-KW"/>
</dbReference>
<keyword evidence="2" id="KW-0408">Iron</keyword>
<evidence type="ECO:0000313" key="12">
    <source>
        <dbReference type="EMBL" id="HHI00419.1"/>
    </source>
</evidence>
<gene>
    <name evidence="12" type="ORF">ENL40_02910</name>
</gene>
<evidence type="ECO:0000256" key="9">
    <source>
        <dbReference type="ARBA" id="ARBA00047176"/>
    </source>
</evidence>
<evidence type="ECO:0000259" key="11">
    <source>
        <dbReference type="Pfam" id="PF04412"/>
    </source>
</evidence>
<evidence type="ECO:0000256" key="3">
    <source>
        <dbReference type="ARBA" id="ARBA00023229"/>
    </source>
</evidence>
<evidence type="ECO:0000256" key="8">
    <source>
        <dbReference type="ARBA" id="ARBA00046520"/>
    </source>
</evidence>
<feature type="domain" description="Phosphomevalonate dehydratase large subunit-like" evidence="11">
    <location>
        <begin position="1"/>
        <end position="91"/>
    </location>
</feature>
<proteinExistence type="inferred from homology"/>
<sequence length="95" mass="10442">KEVAELLKMREKPLKVPLLITASKAVKALSDALGYSEVIERYNGKIIADSCLIVSPVEKWYKGIATNSGKASFYFSSAGLKVRLENTEKLILEAP</sequence>
<dbReference type="PANTHER" id="PTHR36577">
    <property type="entry name" value="DUF521 DOMAIN PROTEIN (AFU_ORTHOLOGUE AFUA_6G00490)"/>
    <property type="match status" value="1"/>
</dbReference>
<name>A0A7C5JW93_THELI</name>
<evidence type="ECO:0000256" key="1">
    <source>
        <dbReference type="ARBA" id="ARBA00005092"/>
    </source>
</evidence>
<evidence type="ECO:0000256" key="10">
    <source>
        <dbReference type="ARBA" id="ARBA00047196"/>
    </source>
</evidence>
<dbReference type="Pfam" id="PF04412">
    <property type="entry name" value="AcnX"/>
    <property type="match status" value="1"/>
</dbReference>
<comment type="catalytic activity">
    <reaction evidence="5">
        <text>(R)-5-phosphomevalonate = (2E)-3-methyl-5-phosphooxypent-2-enoate + H2O</text>
        <dbReference type="Rhea" id="RHEA:78975"/>
        <dbReference type="ChEBI" id="CHEBI:15377"/>
        <dbReference type="ChEBI" id="CHEBI:58146"/>
        <dbReference type="ChEBI" id="CHEBI:229665"/>
        <dbReference type="EC" id="4.2.1.182"/>
    </reaction>
    <physiologicalReaction direction="left-to-right" evidence="5">
        <dbReference type="Rhea" id="RHEA:78976"/>
    </physiologicalReaction>
</comment>
<comment type="similarity">
    <text evidence="7">Belongs to the AcnX type II large subunit family.</text>
</comment>
<keyword evidence="4" id="KW-0456">Lyase</keyword>
<dbReference type="AlphaFoldDB" id="A0A7C5JW93"/>
<dbReference type="Proteomes" id="UP000886217">
    <property type="component" value="Unassembled WGS sequence"/>
</dbReference>
<dbReference type="EMBL" id="DRTU01000125">
    <property type="protein sequence ID" value="HHI00419.1"/>
    <property type="molecule type" value="Genomic_DNA"/>
</dbReference>
<comment type="caution">
    <text evidence="12">The sequence shown here is derived from an EMBL/GenBank/DDBJ whole genome shotgun (WGS) entry which is preliminary data.</text>
</comment>
<dbReference type="GO" id="GO:0016829">
    <property type="term" value="F:lyase activity"/>
    <property type="evidence" value="ECO:0007669"/>
    <property type="project" value="UniProtKB-KW"/>
</dbReference>
<evidence type="ECO:0000256" key="5">
    <source>
        <dbReference type="ARBA" id="ARBA00045120"/>
    </source>
</evidence>
<accession>A0A7C5JW93</accession>
<organism evidence="12">
    <name type="scientific">Thermococcus litoralis</name>
    <dbReference type="NCBI Taxonomy" id="2265"/>
    <lineage>
        <taxon>Archaea</taxon>
        <taxon>Methanobacteriati</taxon>
        <taxon>Methanobacteriota</taxon>
        <taxon>Thermococci</taxon>
        <taxon>Thermococcales</taxon>
        <taxon>Thermococcaceae</taxon>
        <taxon>Thermococcus</taxon>
    </lineage>
</organism>
<protein>
    <recommendedName>
        <fullName evidence="10">Phosphomevalonate dehydratase large subunit</fullName>
        <ecNumber evidence="9">4.2.1.182</ecNumber>
    </recommendedName>
</protein>
<dbReference type="PANTHER" id="PTHR36577:SF3">
    <property type="entry name" value="DUF521 DOMAIN PROTEIN (AFU_ORTHOLOGUE AFUA_6G00490)"/>
    <property type="match status" value="1"/>
</dbReference>
<comment type="subunit">
    <text evidence="8">Heterodimer composed of a large subunit (PMDh-L) and a small subunit (PMDh-S).</text>
</comment>
<evidence type="ECO:0000256" key="6">
    <source>
        <dbReference type="ARBA" id="ARBA00045299"/>
    </source>
</evidence>
<evidence type="ECO:0000256" key="2">
    <source>
        <dbReference type="ARBA" id="ARBA00023004"/>
    </source>
</evidence>
<evidence type="ECO:0000256" key="7">
    <source>
        <dbReference type="ARBA" id="ARBA00046333"/>
    </source>
</evidence>
<dbReference type="EC" id="4.2.1.182" evidence="9"/>
<comment type="pathway">
    <text evidence="1">Isoprenoid biosynthesis; isopentenyl diphosphate biosynthesis via mevalonate pathway.</text>
</comment>
<reference evidence="12" key="1">
    <citation type="journal article" date="2020" name="mSystems">
        <title>Genome- and Community-Level Interaction Insights into Carbon Utilization and Element Cycling Functions of Hydrothermarchaeota in Hydrothermal Sediment.</title>
        <authorList>
            <person name="Zhou Z."/>
            <person name="Liu Y."/>
            <person name="Xu W."/>
            <person name="Pan J."/>
            <person name="Luo Z.H."/>
            <person name="Li M."/>
        </authorList>
    </citation>
    <scope>NUCLEOTIDE SEQUENCE [LARGE SCALE GENOMIC DNA]</scope>
    <source>
        <strain evidence="12">HyVt-93</strain>
    </source>
</reference>
<evidence type="ECO:0000256" key="4">
    <source>
        <dbReference type="ARBA" id="ARBA00023239"/>
    </source>
</evidence>
<comment type="function">
    <text evidence="6">Component of a hydro-lyase that catalyzes the dehydration of mevalonate 5-phosphate (MVA5P) to form trans-anhydromevalonate 5-phosphate (tAHMP). Involved in the archaeal mevalonate (MVA) pathway, which provides fundamental precursors for isoprenoid biosynthesis, such as isopentenyl diphosphate (IPP) and dimethylallyl diphosphate (DMAPP).</text>
</comment>